<accession>A0A939FFT0</accession>
<dbReference type="InterPro" id="IPR036388">
    <property type="entry name" value="WH-like_DNA-bd_sf"/>
</dbReference>
<evidence type="ECO:0000256" key="2">
    <source>
        <dbReference type="ARBA" id="ARBA00023015"/>
    </source>
</evidence>
<dbReference type="PANTHER" id="PTHR30346:SF0">
    <property type="entry name" value="HCA OPERON TRANSCRIPTIONAL ACTIVATOR HCAR"/>
    <property type="match status" value="1"/>
</dbReference>
<comment type="caution">
    <text evidence="6">The sequence shown here is derived from an EMBL/GenBank/DDBJ whole genome shotgun (WGS) entry which is preliminary data.</text>
</comment>
<organism evidence="6 7">
    <name type="scientific">Streptomyces beijiangensis</name>
    <dbReference type="NCBI Taxonomy" id="163361"/>
    <lineage>
        <taxon>Bacteria</taxon>
        <taxon>Bacillati</taxon>
        <taxon>Actinomycetota</taxon>
        <taxon>Actinomycetes</taxon>
        <taxon>Kitasatosporales</taxon>
        <taxon>Streptomycetaceae</taxon>
        <taxon>Streptomyces</taxon>
    </lineage>
</organism>
<dbReference type="SUPFAM" id="SSF53850">
    <property type="entry name" value="Periplasmic binding protein-like II"/>
    <property type="match status" value="1"/>
</dbReference>
<dbReference type="GO" id="GO:0003677">
    <property type="term" value="F:DNA binding"/>
    <property type="evidence" value="ECO:0007669"/>
    <property type="project" value="UniProtKB-KW"/>
</dbReference>
<dbReference type="Gene3D" id="1.10.10.10">
    <property type="entry name" value="Winged helix-like DNA-binding domain superfamily/Winged helix DNA-binding domain"/>
    <property type="match status" value="1"/>
</dbReference>
<gene>
    <name evidence="6" type="ORF">J0695_37210</name>
</gene>
<dbReference type="Proteomes" id="UP000664167">
    <property type="component" value="Unassembled WGS sequence"/>
</dbReference>
<comment type="similarity">
    <text evidence="1">Belongs to the LysR transcriptional regulatory family.</text>
</comment>
<protein>
    <submittedName>
        <fullName evidence="6">LysR family transcriptional regulator</fullName>
    </submittedName>
</protein>
<sequence>MERQEIEIFLTLAEELHFGRTAERVGVSQSRVSQTIARLERRIGAKLFERSSRHVTITAIGEQLRDGIGPAQRRIEEEIAKAMAAGRGISGTLRIGFSGAFTGHLLHSVTGVFGRRHPGVDVQIRQVQISDPYGTLRAGDIDLQVTELPVAEADLTTGPVLLSQPRVLLMASGHPFARRESLSVEDLAEATLLTVAKPVPAQWLDHHFPRQTPSGRPIPHGQAISHWEDALSLVLAGKGVTPVAAAGMRYYARPGLTFRPFSDAPRIEYAFLWPTDHETGRLRAFVEAAVEHVRSLGGPTRALETLWDSEGDSR</sequence>
<dbReference type="EMBL" id="JAFLRJ010000587">
    <property type="protein sequence ID" value="MBO0517361.1"/>
    <property type="molecule type" value="Genomic_DNA"/>
</dbReference>
<dbReference type="SUPFAM" id="SSF46785">
    <property type="entry name" value="Winged helix' DNA-binding domain"/>
    <property type="match status" value="1"/>
</dbReference>
<evidence type="ECO:0000256" key="1">
    <source>
        <dbReference type="ARBA" id="ARBA00009437"/>
    </source>
</evidence>
<keyword evidence="3" id="KW-0238">DNA-binding</keyword>
<dbReference type="GO" id="GO:0032993">
    <property type="term" value="C:protein-DNA complex"/>
    <property type="evidence" value="ECO:0007669"/>
    <property type="project" value="TreeGrafter"/>
</dbReference>
<dbReference type="Gene3D" id="3.40.190.10">
    <property type="entry name" value="Periplasmic binding protein-like II"/>
    <property type="match status" value="2"/>
</dbReference>
<reference evidence="6" key="1">
    <citation type="submission" date="2021-03" db="EMBL/GenBank/DDBJ databases">
        <title>Streptomyces poriferae sp. nov., a novel marine sponge-derived Actinobacteria species with anti-MRSA activity.</title>
        <authorList>
            <person name="Sandoval-Powers M."/>
            <person name="Kralova S."/>
            <person name="Nguyen G.-S."/>
            <person name="Fawwal D."/>
            <person name="Degnes K."/>
            <person name="Klinkenberg G."/>
            <person name="Sletta H."/>
            <person name="Wentzel A."/>
            <person name="Liles M.R."/>
        </authorList>
    </citation>
    <scope>NUCLEOTIDE SEQUENCE</scope>
    <source>
        <strain evidence="6">DSM 41794</strain>
    </source>
</reference>
<dbReference type="PRINTS" id="PR00039">
    <property type="entry name" value="HTHLYSR"/>
</dbReference>
<dbReference type="InterPro" id="IPR005119">
    <property type="entry name" value="LysR_subst-bd"/>
</dbReference>
<dbReference type="InterPro" id="IPR000847">
    <property type="entry name" value="LysR_HTH_N"/>
</dbReference>
<dbReference type="Pfam" id="PF03466">
    <property type="entry name" value="LysR_substrate"/>
    <property type="match status" value="1"/>
</dbReference>
<evidence type="ECO:0000259" key="5">
    <source>
        <dbReference type="PROSITE" id="PS50931"/>
    </source>
</evidence>
<evidence type="ECO:0000256" key="3">
    <source>
        <dbReference type="ARBA" id="ARBA00023125"/>
    </source>
</evidence>
<feature type="domain" description="HTH lysR-type" evidence="5">
    <location>
        <begin position="1"/>
        <end position="58"/>
    </location>
</feature>
<dbReference type="RefSeq" id="WP_206969182.1">
    <property type="nucleotide sequence ID" value="NZ_BAAAJJ010000001.1"/>
</dbReference>
<dbReference type="Pfam" id="PF00126">
    <property type="entry name" value="HTH_1"/>
    <property type="match status" value="1"/>
</dbReference>
<evidence type="ECO:0000313" key="7">
    <source>
        <dbReference type="Proteomes" id="UP000664167"/>
    </source>
</evidence>
<keyword evidence="7" id="KW-1185">Reference proteome</keyword>
<dbReference type="CDD" id="cd08414">
    <property type="entry name" value="PBP2_LTTR_aromatics_like"/>
    <property type="match status" value="1"/>
</dbReference>
<evidence type="ECO:0000313" key="6">
    <source>
        <dbReference type="EMBL" id="MBO0517361.1"/>
    </source>
</evidence>
<keyword evidence="4" id="KW-0804">Transcription</keyword>
<evidence type="ECO:0000256" key="4">
    <source>
        <dbReference type="ARBA" id="ARBA00023163"/>
    </source>
</evidence>
<dbReference type="AlphaFoldDB" id="A0A939FFT0"/>
<dbReference type="GO" id="GO:0003700">
    <property type="term" value="F:DNA-binding transcription factor activity"/>
    <property type="evidence" value="ECO:0007669"/>
    <property type="project" value="InterPro"/>
</dbReference>
<keyword evidence="2" id="KW-0805">Transcription regulation</keyword>
<dbReference type="FunFam" id="1.10.10.10:FF:000001">
    <property type="entry name" value="LysR family transcriptional regulator"/>
    <property type="match status" value="1"/>
</dbReference>
<name>A0A939FFT0_9ACTN</name>
<dbReference type="PROSITE" id="PS50931">
    <property type="entry name" value="HTH_LYSR"/>
    <property type="match status" value="1"/>
</dbReference>
<dbReference type="InterPro" id="IPR036390">
    <property type="entry name" value="WH_DNA-bd_sf"/>
</dbReference>
<proteinExistence type="inferred from homology"/>
<dbReference type="PANTHER" id="PTHR30346">
    <property type="entry name" value="TRANSCRIPTIONAL DUAL REGULATOR HCAR-RELATED"/>
    <property type="match status" value="1"/>
</dbReference>